<proteinExistence type="predicted"/>
<dbReference type="OrthoDB" id="8088581at2"/>
<organism evidence="2 3">
    <name type="scientific">Roseibium hamelinense</name>
    <dbReference type="NCBI Taxonomy" id="150831"/>
    <lineage>
        <taxon>Bacteria</taxon>
        <taxon>Pseudomonadati</taxon>
        <taxon>Pseudomonadota</taxon>
        <taxon>Alphaproteobacteria</taxon>
        <taxon>Hyphomicrobiales</taxon>
        <taxon>Stappiaceae</taxon>
        <taxon>Roseibium</taxon>
    </lineage>
</organism>
<gene>
    <name evidence="2" type="ORF">JM93_02776</name>
</gene>
<dbReference type="Gene3D" id="3.10.450.50">
    <property type="match status" value="1"/>
</dbReference>
<dbReference type="Proteomes" id="UP000320593">
    <property type="component" value="Unassembled WGS sequence"/>
</dbReference>
<evidence type="ECO:0000259" key="1">
    <source>
        <dbReference type="Pfam" id="PF14534"/>
    </source>
</evidence>
<protein>
    <submittedName>
        <fullName evidence="2">Uncharacterized protein (TIGR02246 family)</fullName>
    </submittedName>
</protein>
<name>A0A562SXL8_9HYPH</name>
<dbReference type="RefSeq" id="WP_145344235.1">
    <property type="nucleotide sequence ID" value="NZ_SMLY01000083.1"/>
</dbReference>
<sequence length="164" mass="18260">MKQIYKDTLFAAGLSLLIAIGIVAAYVQPVAAGSDQHQLETEIRAVYGEFMDAQNARDLDRVGSFFIDGPDFLWVSDGRSVWGRKATLERMGSFQKAAVWKVHPELELARIVRLGSESAMMHFPLVLEIGQEANPNRLGLLVSALFVRRGEDWRIASLLTTGRK</sequence>
<dbReference type="InterPro" id="IPR032710">
    <property type="entry name" value="NTF2-like_dom_sf"/>
</dbReference>
<dbReference type="Pfam" id="PF14534">
    <property type="entry name" value="DUF4440"/>
    <property type="match status" value="1"/>
</dbReference>
<dbReference type="SUPFAM" id="SSF54427">
    <property type="entry name" value="NTF2-like"/>
    <property type="match status" value="1"/>
</dbReference>
<comment type="caution">
    <text evidence="2">The sequence shown here is derived from an EMBL/GenBank/DDBJ whole genome shotgun (WGS) entry which is preliminary data.</text>
</comment>
<reference evidence="2 3" key="1">
    <citation type="submission" date="2019-07" db="EMBL/GenBank/DDBJ databases">
        <title>Genomic Encyclopedia of Archaeal and Bacterial Type Strains, Phase II (KMG-II): from individual species to whole genera.</title>
        <authorList>
            <person name="Goeker M."/>
        </authorList>
    </citation>
    <scope>NUCLEOTIDE SEQUENCE [LARGE SCALE GENOMIC DNA]</scope>
    <source>
        <strain evidence="2 3">ATCC BAA-252</strain>
    </source>
</reference>
<dbReference type="InterPro" id="IPR027843">
    <property type="entry name" value="DUF4440"/>
</dbReference>
<keyword evidence="3" id="KW-1185">Reference proteome</keyword>
<dbReference type="AlphaFoldDB" id="A0A562SXL8"/>
<accession>A0A562SXL8</accession>
<evidence type="ECO:0000313" key="3">
    <source>
        <dbReference type="Proteomes" id="UP000320593"/>
    </source>
</evidence>
<dbReference type="EMBL" id="VLLF01000006">
    <property type="protein sequence ID" value="TWI86069.1"/>
    <property type="molecule type" value="Genomic_DNA"/>
</dbReference>
<evidence type="ECO:0000313" key="2">
    <source>
        <dbReference type="EMBL" id="TWI86069.1"/>
    </source>
</evidence>
<feature type="domain" description="DUF4440" evidence="1">
    <location>
        <begin position="43"/>
        <end position="155"/>
    </location>
</feature>